<proteinExistence type="predicted"/>
<gene>
    <name evidence="4" type="ORF">GX950_01755</name>
</gene>
<feature type="domain" description="Nop" evidence="3">
    <location>
        <begin position="95"/>
        <end position="213"/>
    </location>
</feature>
<dbReference type="InterPro" id="IPR002687">
    <property type="entry name" value="Nop_dom"/>
</dbReference>
<dbReference type="PANTHER" id="PTHR10894">
    <property type="entry name" value="NUCLEOLAR PROTEIN 5 NUCLEOLAR PROTEIN NOP5 NOP58"/>
    <property type="match status" value="1"/>
</dbReference>
<dbReference type="GO" id="GO:0031428">
    <property type="term" value="C:box C/D methylation guide snoRNP complex"/>
    <property type="evidence" value="ECO:0007669"/>
    <property type="project" value="InterPro"/>
</dbReference>
<dbReference type="EMBL" id="JAAZKV010000012">
    <property type="protein sequence ID" value="NMA44519.1"/>
    <property type="molecule type" value="Genomic_DNA"/>
</dbReference>
<evidence type="ECO:0000313" key="4">
    <source>
        <dbReference type="EMBL" id="NMA44519.1"/>
    </source>
</evidence>
<dbReference type="InterPro" id="IPR036070">
    <property type="entry name" value="Nop_dom_sf"/>
</dbReference>
<comment type="caution">
    <text evidence="4">The sequence shown here is derived from an EMBL/GenBank/DDBJ whole genome shotgun (WGS) entry which is preliminary data.</text>
</comment>
<dbReference type="PANTHER" id="PTHR10894:SF0">
    <property type="entry name" value="NUCLEOLAR PROTEIN 56"/>
    <property type="match status" value="1"/>
</dbReference>
<evidence type="ECO:0000256" key="2">
    <source>
        <dbReference type="SAM" id="MobiDB-lite"/>
    </source>
</evidence>
<organism evidence="4 5">
    <name type="scientific">Candidatus Iainarchaeum sp</name>
    <dbReference type="NCBI Taxonomy" id="3101447"/>
    <lineage>
        <taxon>Archaea</taxon>
        <taxon>Candidatus Iainarchaeota</taxon>
        <taxon>Candidatus Iainarchaeia</taxon>
        <taxon>Candidatus Iainarchaeales</taxon>
        <taxon>Candidatus Iainarchaeaceae</taxon>
        <taxon>Candidatus Iainarchaeum</taxon>
    </lineage>
</organism>
<feature type="compositionally biased region" description="Basic residues" evidence="2">
    <location>
        <begin position="279"/>
        <end position="292"/>
    </location>
</feature>
<feature type="region of interest" description="Disordered" evidence="2">
    <location>
        <begin position="209"/>
        <end position="292"/>
    </location>
</feature>
<feature type="compositionally biased region" description="Basic and acidic residues" evidence="2">
    <location>
        <begin position="225"/>
        <end position="250"/>
    </location>
</feature>
<sequence>MNQREFLRKQMLKKTREQIEEKFAGKEIHIIKAINLLTDLESINNLMTENLNEWKLRQPTGEAEKEFLNLEKNVKNINEQKEKLIEFIEKEMSTEFPNFSTIATPIIGAKLLASAGSKKKLCFAPASTIQVLGAEKALFNHIKHKTRCPKHGHIFNHPLLQRLPKQKRGKAARVIAGKLSIALKQDYFGGENNSKMVFKELEKIIEKISNEPEKIKKPNQPSQKNKPEHRTFTPEERRAFFEKQNKEKTFYKNNKTTNQTTPQNSNNKKTTNKKDFKKFNKFKKFKKFKKRN</sequence>
<dbReference type="SUPFAM" id="SSF89124">
    <property type="entry name" value="Nop domain"/>
    <property type="match status" value="1"/>
</dbReference>
<dbReference type="Pfam" id="PF01798">
    <property type="entry name" value="Nop"/>
    <property type="match status" value="1"/>
</dbReference>
<dbReference type="AlphaFoldDB" id="A0A7K4BZL6"/>
<feature type="coiled-coil region" evidence="1">
    <location>
        <begin position="60"/>
        <end position="91"/>
    </location>
</feature>
<evidence type="ECO:0000256" key="1">
    <source>
        <dbReference type="SAM" id="Coils"/>
    </source>
</evidence>
<reference evidence="4 5" key="1">
    <citation type="journal article" date="2020" name="Biotechnol. Biofuels">
        <title>New insights from the biogas microbiome by comprehensive genome-resolved metagenomics of nearly 1600 species originating from multiple anaerobic digesters.</title>
        <authorList>
            <person name="Campanaro S."/>
            <person name="Treu L."/>
            <person name="Rodriguez-R L.M."/>
            <person name="Kovalovszki A."/>
            <person name="Ziels R.M."/>
            <person name="Maus I."/>
            <person name="Zhu X."/>
            <person name="Kougias P.G."/>
            <person name="Basile A."/>
            <person name="Luo G."/>
            <person name="Schluter A."/>
            <person name="Konstantinidis K.T."/>
            <person name="Angelidaki I."/>
        </authorList>
    </citation>
    <scope>NUCLEOTIDE SEQUENCE [LARGE SCALE GENOMIC DNA]</scope>
    <source>
        <strain evidence="4">AS22ysBPME_79</strain>
    </source>
</reference>
<name>A0A7K4BZL6_9ARCH</name>
<protein>
    <recommendedName>
        <fullName evidence="3">Nop domain-containing protein</fullName>
    </recommendedName>
</protein>
<evidence type="ECO:0000259" key="3">
    <source>
        <dbReference type="PROSITE" id="PS51358"/>
    </source>
</evidence>
<evidence type="ECO:0000313" key="5">
    <source>
        <dbReference type="Proteomes" id="UP000526302"/>
    </source>
</evidence>
<dbReference type="InterPro" id="IPR045056">
    <property type="entry name" value="Nop56/Nop58"/>
</dbReference>
<dbReference type="Proteomes" id="UP000526302">
    <property type="component" value="Unassembled WGS sequence"/>
</dbReference>
<dbReference type="Gene3D" id="1.10.246.90">
    <property type="entry name" value="Nop domain"/>
    <property type="match status" value="1"/>
</dbReference>
<feature type="compositionally biased region" description="Low complexity" evidence="2">
    <location>
        <begin position="251"/>
        <end position="269"/>
    </location>
</feature>
<dbReference type="GO" id="GO:0030515">
    <property type="term" value="F:snoRNA binding"/>
    <property type="evidence" value="ECO:0007669"/>
    <property type="project" value="InterPro"/>
</dbReference>
<dbReference type="PROSITE" id="PS51358">
    <property type="entry name" value="NOP"/>
    <property type="match status" value="1"/>
</dbReference>
<keyword evidence="1" id="KW-0175">Coiled coil</keyword>
<accession>A0A7K4BZL6</accession>
<dbReference type="InterPro" id="IPR042239">
    <property type="entry name" value="Nop_C"/>
</dbReference>